<dbReference type="AlphaFoldDB" id="A0AAV4RKT3"/>
<dbReference type="EMBL" id="BPLR01007942">
    <property type="protein sequence ID" value="GIY20870.1"/>
    <property type="molecule type" value="Genomic_DNA"/>
</dbReference>
<dbReference type="Proteomes" id="UP001054945">
    <property type="component" value="Unassembled WGS sequence"/>
</dbReference>
<name>A0AAV4RKT3_CAEEX</name>
<reference evidence="1 2" key="1">
    <citation type="submission" date="2021-06" db="EMBL/GenBank/DDBJ databases">
        <title>Caerostris extrusa draft genome.</title>
        <authorList>
            <person name="Kono N."/>
            <person name="Arakawa K."/>
        </authorList>
    </citation>
    <scope>NUCLEOTIDE SEQUENCE [LARGE SCALE GENOMIC DNA]</scope>
</reference>
<organism evidence="1 2">
    <name type="scientific">Caerostris extrusa</name>
    <name type="common">Bark spider</name>
    <name type="synonym">Caerostris bankana</name>
    <dbReference type="NCBI Taxonomy" id="172846"/>
    <lineage>
        <taxon>Eukaryota</taxon>
        <taxon>Metazoa</taxon>
        <taxon>Ecdysozoa</taxon>
        <taxon>Arthropoda</taxon>
        <taxon>Chelicerata</taxon>
        <taxon>Arachnida</taxon>
        <taxon>Araneae</taxon>
        <taxon>Araneomorphae</taxon>
        <taxon>Entelegynae</taxon>
        <taxon>Araneoidea</taxon>
        <taxon>Araneidae</taxon>
        <taxon>Caerostris</taxon>
    </lineage>
</organism>
<protein>
    <submittedName>
        <fullName evidence="1">Uncharacterized protein</fullName>
    </submittedName>
</protein>
<gene>
    <name evidence="1" type="ORF">CEXT_393911</name>
</gene>
<comment type="caution">
    <text evidence="1">The sequence shown here is derived from an EMBL/GenBank/DDBJ whole genome shotgun (WGS) entry which is preliminary data.</text>
</comment>
<evidence type="ECO:0000313" key="1">
    <source>
        <dbReference type="EMBL" id="GIY20870.1"/>
    </source>
</evidence>
<accession>A0AAV4RKT3</accession>
<keyword evidence="2" id="KW-1185">Reference proteome</keyword>
<proteinExistence type="predicted"/>
<sequence>MLIIPKNTPQRRVSMHQAPRLFEYALIPSHPKPTRARKKKQTNSLSFLCSNLTWAVFQLPSVNVGYQMESGNDIVFFPLSPENSIELQKGKRRQNMMKEKKGSQMLGLMLLEERFLLLIKLCLSFPKNTPQRQVSMHQAPRLFEHELIPSNPKPTRARKNKQTNSLFFLGSNLTWAVFQLSSVNVGYQMESGNDIVFFHCLQKTVSNCKRGNDDQNMMKEKKKG</sequence>
<evidence type="ECO:0000313" key="2">
    <source>
        <dbReference type="Proteomes" id="UP001054945"/>
    </source>
</evidence>